<dbReference type="InterPro" id="IPR051955">
    <property type="entry name" value="PME_Inhibitor"/>
</dbReference>
<dbReference type="SUPFAM" id="SSF101148">
    <property type="entry name" value="Plant invertase/pectin methylesterase inhibitor"/>
    <property type="match status" value="1"/>
</dbReference>
<sequence length="162" mass="17645">MAFKSCSSFSLVFLAIIFLATPAASTVDLCADADYKDLCRAALRGITNPATGTQVAIKALISETQRSIVKAKRFADIKKDKIAKVCMESYEDAIYNLKASLNNVRDNDKGSLNSNLSAAYTDFLSCDDAYSERGRASPYGRISTHLQRLASNCLAVSTVLRR</sequence>
<evidence type="ECO:0000256" key="3">
    <source>
        <dbReference type="SAM" id="SignalP"/>
    </source>
</evidence>
<comment type="similarity">
    <text evidence="2">Belongs to the PMEI family.</text>
</comment>
<dbReference type="PANTHER" id="PTHR31080">
    <property type="entry name" value="PECTINESTERASE INHIBITOR-LIKE"/>
    <property type="match status" value="1"/>
</dbReference>
<reference evidence="5 6" key="1">
    <citation type="journal article" date="2020" name="Nat. Commun.">
        <title>Genome of Tripterygium wilfordii and identification of cytochrome P450 involved in triptolide biosynthesis.</title>
        <authorList>
            <person name="Tu L."/>
            <person name="Su P."/>
            <person name="Zhang Z."/>
            <person name="Gao L."/>
            <person name="Wang J."/>
            <person name="Hu T."/>
            <person name="Zhou J."/>
            <person name="Zhang Y."/>
            <person name="Zhao Y."/>
            <person name="Liu Y."/>
            <person name="Song Y."/>
            <person name="Tong Y."/>
            <person name="Lu Y."/>
            <person name="Yang J."/>
            <person name="Xu C."/>
            <person name="Jia M."/>
            <person name="Peters R.J."/>
            <person name="Huang L."/>
            <person name="Gao W."/>
        </authorList>
    </citation>
    <scope>NUCLEOTIDE SEQUENCE [LARGE SCALE GENOMIC DNA]</scope>
    <source>
        <strain evidence="6">cv. XIE 37</strain>
        <tissue evidence="5">Leaf</tissue>
    </source>
</reference>
<dbReference type="InterPro" id="IPR035513">
    <property type="entry name" value="Invertase/methylesterase_inhib"/>
</dbReference>
<feature type="signal peptide" evidence="3">
    <location>
        <begin position="1"/>
        <end position="25"/>
    </location>
</feature>
<keyword evidence="1 3" id="KW-0732">Signal</keyword>
<dbReference type="Pfam" id="PF04043">
    <property type="entry name" value="PMEI"/>
    <property type="match status" value="1"/>
</dbReference>
<evidence type="ECO:0000259" key="4">
    <source>
        <dbReference type="SMART" id="SM00856"/>
    </source>
</evidence>
<organism evidence="5 6">
    <name type="scientific">Tripterygium wilfordii</name>
    <name type="common">Thunder God vine</name>
    <dbReference type="NCBI Taxonomy" id="458696"/>
    <lineage>
        <taxon>Eukaryota</taxon>
        <taxon>Viridiplantae</taxon>
        <taxon>Streptophyta</taxon>
        <taxon>Embryophyta</taxon>
        <taxon>Tracheophyta</taxon>
        <taxon>Spermatophyta</taxon>
        <taxon>Magnoliopsida</taxon>
        <taxon>eudicotyledons</taxon>
        <taxon>Gunneridae</taxon>
        <taxon>Pentapetalae</taxon>
        <taxon>rosids</taxon>
        <taxon>fabids</taxon>
        <taxon>Celastrales</taxon>
        <taxon>Celastraceae</taxon>
        <taxon>Tripterygium</taxon>
    </lineage>
</organism>
<dbReference type="GO" id="GO:0004857">
    <property type="term" value="F:enzyme inhibitor activity"/>
    <property type="evidence" value="ECO:0007669"/>
    <property type="project" value="InterPro"/>
</dbReference>
<gene>
    <name evidence="5" type="ORF">HS088_TW06G00751</name>
</gene>
<name>A0A7J7DJN2_TRIWF</name>
<keyword evidence="6" id="KW-1185">Reference proteome</keyword>
<dbReference type="AlphaFoldDB" id="A0A7J7DJN2"/>
<dbReference type="InterPro" id="IPR006501">
    <property type="entry name" value="Pectinesterase_inhib_dom"/>
</dbReference>
<evidence type="ECO:0000313" key="6">
    <source>
        <dbReference type="Proteomes" id="UP000593562"/>
    </source>
</evidence>
<dbReference type="SMART" id="SM00856">
    <property type="entry name" value="PMEI"/>
    <property type="match status" value="1"/>
</dbReference>
<dbReference type="Gene3D" id="1.20.140.40">
    <property type="entry name" value="Invertase/pectin methylesterase inhibitor family protein"/>
    <property type="match status" value="1"/>
</dbReference>
<evidence type="ECO:0000256" key="1">
    <source>
        <dbReference type="ARBA" id="ARBA00022729"/>
    </source>
</evidence>
<dbReference type="FunCoup" id="A0A7J7DJN2">
    <property type="interactions" value="8"/>
</dbReference>
<accession>A0A7J7DJN2</accession>
<evidence type="ECO:0000256" key="2">
    <source>
        <dbReference type="ARBA" id="ARBA00038471"/>
    </source>
</evidence>
<evidence type="ECO:0000313" key="5">
    <source>
        <dbReference type="EMBL" id="KAF5746580.1"/>
    </source>
</evidence>
<dbReference type="CDD" id="cd15800">
    <property type="entry name" value="PMEI-like_2"/>
    <property type="match status" value="1"/>
</dbReference>
<proteinExistence type="inferred from homology"/>
<dbReference type="PANTHER" id="PTHR31080:SF274">
    <property type="entry name" value="PECTINESTERASE_PECTINESTERASE INHIBITOR 26"/>
    <property type="match status" value="1"/>
</dbReference>
<dbReference type="EMBL" id="JAAARO010000006">
    <property type="protein sequence ID" value="KAF5746580.1"/>
    <property type="molecule type" value="Genomic_DNA"/>
</dbReference>
<comment type="caution">
    <text evidence="5">The sequence shown here is derived from an EMBL/GenBank/DDBJ whole genome shotgun (WGS) entry which is preliminary data.</text>
</comment>
<protein>
    <recommendedName>
        <fullName evidence="4">Pectinesterase inhibitor domain-containing protein</fullName>
    </recommendedName>
</protein>
<dbReference type="InParanoid" id="A0A7J7DJN2"/>
<feature type="chain" id="PRO_5029544086" description="Pectinesterase inhibitor domain-containing protein" evidence="3">
    <location>
        <begin position="26"/>
        <end position="162"/>
    </location>
</feature>
<feature type="domain" description="Pectinesterase inhibitor" evidence="4">
    <location>
        <begin position="21"/>
        <end position="156"/>
    </location>
</feature>
<dbReference type="NCBIfam" id="TIGR01614">
    <property type="entry name" value="PME_inhib"/>
    <property type="match status" value="1"/>
</dbReference>
<dbReference type="Proteomes" id="UP000593562">
    <property type="component" value="Unassembled WGS sequence"/>
</dbReference>